<protein>
    <submittedName>
        <fullName evidence="1">Uncharacterized protein</fullName>
    </submittedName>
</protein>
<evidence type="ECO:0000313" key="1">
    <source>
        <dbReference type="EMBL" id="KAJ1160399.1"/>
    </source>
</evidence>
<dbReference type="InterPro" id="IPR001611">
    <property type="entry name" value="Leu-rich_rpt"/>
</dbReference>
<gene>
    <name evidence="1" type="ORF">NDU88_000901</name>
</gene>
<dbReference type="AlphaFoldDB" id="A0AAV7SA11"/>
<dbReference type="EMBL" id="JANPWB010000008">
    <property type="protein sequence ID" value="KAJ1160399.1"/>
    <property type="molecule type" value="Genomic_DNA"/>
</dbReference>
<dbReference type="InterPro" id="IPR032675">
    <property type="entry name" value="LRR_dom_sf"/>
</dbReference>
<dbReference type="PROSITE" id="PS51450">
    <property type="entry name" value="LRR"/>
    <property type="match status" value="1"/>
</dbReference>
<reference evidence="1" key="1">
    <citation type="journal article" date="2022" name="bioRxiv">
        <title>Sequencing and chromosome-scale assembly of the giantPleurodeles waltlgenome.</title>
        <authorList>
            <person name="Brown T."/>
            <person name="Elewa A."/>
            <person name="Iarovenko S."/>
            <person name="Subramanian E."/>
            <person name="Araus A.J."/>
            <person name="Petzold A."/>
            <person name="Susuki M."/>
            <person name="Suzuki K.-i.T."/>
            <person name="Hayashi T."/>
            <person name="Toyoda A."/>
            <person name="Oliveira C."/>
            <person name="Osipova E."/>
            <person name="Leigh N.D."/>
            <person name="Simon A."/>
            <person name="Yun M.H."/>
        </authorList>
    </citation>
    <scope>NUCLEOTIDE SEQUENCE</scope>
    <source>
        <strain evidence="1">20211129_DDA</strain>
        <tissue evidence="1">Liver</tissue>
    </source>
</reference>
<dbReference type="Proteomes" id="UP001066276">
    <property type="component" value="Chromosome 4_2"/>
</dbReference>
<proteinExistence type="predicted"/>
<evidence type="ECO:0000313" key="2">
    <source>
        <dbReference type="Proteomes" id="UP001066276"/>
    </source>
</evidence>
<accession>A0AAV7SA11</accession>
<dbReference type="Gene3D" id="3.80.10.10">
    <property type="entry name" value="Ribonuclease Inhibitor"/>
    <property type="match status" value="1"/>
</dbReference>
<organism evidence="1 2">
    <name type="scientific">Pleurodeles waltl</name>
    <name type="common">Iberian ribbed newt</name>
    <dbReference type="NCBI Taxonomy" id="8319"/>
    <lineage>
        <taxon>Eukaryota</taxon>
        <taxon>Metazoa</taxon>
        <taxon>Chordata</taxon>
        <taxon>Craniata</taxon>
        <taxon>Vertebrata</taxon>
        <taxon>Euteleostomi</taxon>
        <taxon>Amphibia</taxon>
        <taxon>Batrachia</taxon>
        <taxon>Caudata</taxon>
        <taxon>Salamandroidea</taxon>
        <taxon>Salamandridae</taxon>
        <taxon>Pleurodelinae</taxon>
        <taxon>Pleurodeles</taxon>
    </lineage>
</organism>
<keyword evidence="2" id="KW-1185">Reference proteome</keyword>
<name>A0AAV7SA11_PLEWA</name>
<sequence>MRSSGRADVAEVSLLGRVCGRRSSAGAREDVAEARSWTPSATIAEAPFHSRRLFSAASSRPPPLLRLLERREAATEESLLGLPVFGLHYCQSLTRTRPGFPTAPSPSLELSHNGTSRGLEVLAEQMACLARFNLSGNKIKDINTLKPLELPFLNRSEHERTDGFLHKKKMGA</sequence>
<comment type="caution">
    <text evidence="1">The sequence shown here is derived from an EMBL/GenBank/DDBJ whole genome shotgun (WGS) entry which is preliminary data.</text>
</comment>